<keyword evidence="13" id="KW-0472">Membrane</keyword>
<evidence type="ECO:0000256" key="10">
    <source>
        <dbReference type="ARBA" id="ARBA00022989"/>
    </source>
</evidence>
<evidence type="ECO:0000256" key="7">
    <source>
        <dbReference type="ARBA" id="ARBA00022741"/>
    </source>
</evidence>
<evidence type="ECO:0000256" key="3">
    <source>
        <dbReference type="ARBA" id="ARBA00012438"/>
    </source>
</evidence>
<sequence>MPDQNAEYLSSPNSNGGSSVSRSDATELGGGSAEEAAGQATSSKSAGKSGGLRNWRLRSKLLLVLIIPTLTALVLGGLRTADKLSVADEFQQTADQVGLAIRVTNVVHELQTERTLAVTKIASGGAQGAPAFDAQIGKVDRAVDELRTATAGLATDDTEAQARYDRGLQRLDSLRPLRAAANNSPYSDIATFSTYTELLKQLVQLGQEVTAAVSDRDLLRAGTATQSISEAKEFFTREDAALQIAALRNQFPGDLLEQTRDANAGGDAAIANFNGSATPERRQFYSDTVSGPEVDSRERIRAGAFIAAEAGQPVAIDVPQLTDFSTATAAKLRTVESSLLDGLRVSADDLAGSTTTAAYVEAGIVIALIIATLALMIAVTRLLLGPLRVLRTNALDIAYTRLPQTVQRILDDPDPLRASKDVVEPVPITTREEIGEVARSFDAVHEQAVRMAAEQAMLRENVNGIFVNLSRRSQRLVERQLGVIDRLEADEQDPDHLASLFELDHLATRLRRNGESLLVLSGAGLSKSVPRPVPAADVVGAAVSEIEQYARVEVGVIPDTLVQGRTIHDLVHLLAELLDNATYFSEPETKVTVRAVATRRDELAIQITDRGVGMSESQLADANQRLADPPDLDVSVTRRMGLYVVARLAKRHGIEVRLRENEDIEGGVVARVVVPAELLGNAARSLPPITPPRNAMSDSVPQNWMTENAITTALSGSANGHRDSMEHTPPPRSAMTSTFESAFDAQPSQERSELPTRQPRQPEPEPEPIPAEDSSAGQEGGLRPLDQPISLDDLVAGSSGGMFAGAPDPATIPAPPPARPSPAQGNGAYNGNGNGAANGNGAQAPADGTAEETTQYSPLALPKRRPTYTPPIAPAQAEDDADAAEPPGSAPDDVPTRRLPIYQSVLSRWFSEEDEAQAQSEAGAEASAPADAGRPSPSPAPSPAPSPTARPAVPAEAERPAAEPDVQERPEGAGVAGSWQSASDNGWQAAQALLDSKDEEITPAGLPKRVPNAYLVPGSVSANSGAGGSFTDAGASAQPEKSAQPSIARSATAARSRMASFQRGYKSGRHALKDDSPEAGQPDAVSVSSSGEESAENGVKE</sequence>
<evidence type="ECO:0000256" key="1">
    <source>
        <dbReference type="ARBA" id="ARBA00000085"/>
    </source>
</evidence>
<evidence type="ECO:0000256" key="11">
    <source>
        <dbReference type="ARBA" id="ARBA00023012"/>
    </source>
</evidence>
<dbReference type="SMART" id="SM00304">
    <property type="entry name" value="HAMP"/>
    <property type="match status" value="1"/>
</dbReference>
<feature type="transmembrane region" description="Helical" evidence="13">
    <location>
        <begin position="61"/>
        <end position="78"/>
    </location>
</feature>
<evidence type="ECO:0000256" key="4">
    <source>
        <dbReference type="ARBA" id="ARBA00022553"/>
    </source>
</evidence>
<keyword evidence="7" id="KW-0547">Nucleotide-binding</keyword>
<gene>
    <name evidence="16" type="ORF">CFN78_24290</name>
</gene>
<feature type="domain" description="Histidine kinase/HSP90-like ATPase" evidence="15">
    <location>
        <begin position="565"/>
        <end position="678"/>
    </location>
</feature>
<feature type="compositionally biased region" description="Polar residues" evidence="12">
    <location>
        <begin position="978"/>
        <end position="988"/>
    </location>
</feature>
<dbReference type="Proteomes" id="UP000242444">
    <property type="component" value="Unassembled WGS sequence"/>
</dbReference>
<dbReference type="Pfam" id="PF08376">
    <property type="entry name" value="NIT"/>
    <property type="match status" value="1"/>
</dbReference>
<keyword evidence="17" id="KW-1185">Reference proteome</keyword>
<dbReference type="InterPro" id="IPR003660">
    <property type="entry name" value="HAMP_dom"/>
</dbReference>
<dbReference type="Gene3D" id="6.10.340.10">
    <property type="match status" value="1"/>
</dbReference>
<keyword evidence="10 13" id="KW-1133">Transmembrane helix</keyword>
<feature type="domain" description="HAMP" evidence="14">
    <location>
        <begin position="381"/>
        <end position="453"/>
    </location>
</feature>
<dbReference type="GO" id="GO:0005524">
    <property type="term" value="F:ATP binding"/>
    <property type="evidence" value="ECO:0007669"/>
    <property type="project" value="UniProtKB-KW"/>
</dbReference>
<dbReference type="OrthoDB" id="3502710at2"/>
<dbReference type="EMBL" id="NKYE01000019">
    <property type="protein sequence ID" value="OZM70640.1"/>
    <property type="molecule type" value="Genomic_DNA"/>
</dbReference>
<comment type="caution">
    <text evidence="16">The sequence shown here is derived from an EMBL/GenBank/DDBJ whole genome shotgun (WGS) entry which is preliminary data.</text>
</comment>
<keyword evidence="4" id="KW-0597">Phosphoprotein</keyword>
<protein>
    <recommendedName>
        <fullName evidence="3">histidine kinase</fullName>
        <ecNumber evidence="3">2.7.13.3</ecNumber>
    </recommendedName>
</protein>
<evidence type="ECO:0000256" key="9">
    <source>
        <dbReference type="ARBA" id="ARBA00022840"/>
    </source>
</evidence>
<evidence type="ECO:0000259" key="15">
    <source>
        <dbReference type="SMART" id="SM00387"/>
    </source>
</evidence>
<evidence type="ECO:0000256" key="2">
    <source>
        <dbReference type="ARBA" id="ARBA00004370"/>
    </source>
</evidence>
<feature type="region of interest" description="Disordered" evidence="12">
    <location>
        <begin position="1"/>
        <end position="50"/>
    </location>
</feature>
<keyword evidence="6 13" id="KW-0812">Transmembrane</keyword>
<comment type="subcellular location">
    <subcellularLocation>
        <location evidence="2">Membrane</location>
    </subcellularLocation>
</comment>
<dbReference type="GO" id="GO:0004673">
    <property type="term" value="F:protein histidine kinase activity"/>
    <property type="evidence" value="ECO:0007669"/>
    <property type="project" value="UniProtKB-EC"/>
</dbReference>
<feature type="region of interest" description="Disordered" evidence="12">
    <location>
        <begin position="715"/>
        <end position="1101"/>
    </location>
</feature>
<feature type="transmembrane region" description="Helical" evidence="13">
    <location>
        <begin position="362"/>
        <end position="384"/>
    </location>
</feature>
<evidence type="ECO:0000256" key="13">
    <source>
        <dbReference type="SAM" id="Phobius"/>
    </source>
</evidence>
<dbReference type="Gene3D" id="3.30.565.10">
    <property type="entry name" value="Histidine kinase-like ATPase, C-terminal domain"/>
    <property type="match status" value="1"/>
</dbReference>
<dbReference type="InterPro" id="IPR050980">
    <property type="entry name" value="2C_sensor_his_kinase"/>
</dbReference>
<evidence type="ECO:0000256" key="12">
    <source>
        <dbReference type="SAM" id="MobiDB-lite"/>
    </source>
</evidence>
<dbReference type="SUPFAM" id="SSF55874">
    <property type="entry name" value="ATPase domain of HSP90 chaperone/DNA topoisomerase II/histidine kinase"/>
    <property type="match status" value="1"/>
</dbReference>
<dbReference type="CDD" id="cd00075">
    <property type="entry name" value="HATPase"/>
    <property type="match status" value="1"/>
</dbReference>
<dbReference type="InterPro" id="IPR003594">
    <property type="entry name" value="HATPase_dom"/>
</dbReference>
<dbReference type="Pfam" id="PF02518">
    <property type="entry name" value="HATPase_c"/>
    <property type="match status" value="1"/>
</dbReference>
<keyword evidence="5" id="KW-0808">Transferase</keyword>
<dbReference type="SMART" id="SM00387">
    <property type="entry name" value="HATPase_c"/>
    <property type="match status" value="1"/>
</dbReference>
<dbReference type="InterPro" id="IPR013587">
    <property type="entry name" value="Nitrate/nitrite_sensing"/>
</dbReference>
<feature type="compositionally biased region" description="Gly residues" evidence="12">
    <location>
        <begin position="828"/>
        <end position="838"/>
    </location>
</feature>
<feature type="compositionally biased region" description="Pro residues" evidence="12">
    <location>
        <begin position="936"/>
        <end position="948"/>
    </location>
</feature>
<evidence type="ECO:0000313" key="17">
    <source>
        <dbReference type="Proteomes" id="UP000242444"/>
    </source>
</evidence>
<dbReference type="InParanoid" id="A0A263CWW3"/>
<dbReference type="InterPro" id="IPR036890">
    <property type="entry name" value="HATPase_C_sf"/>
</dbReference>
<dbReference type="EC" id="2.7.13.3" evidence="3"/>
<dbReference type="PANTHER" id="PTHR44936">
    <property type="entry name" value="SENSOR PROTEIN CREC"/>
    <property type="match status" value="1"/>
</dbReference>
<feature type="compositionally biased region" description="Low complexity" evidence="12">
    <location>
        <begin position="884"/>
        <end position="893"/>
    </location>
</feature>
<feature type="compositionally biased region" description="Pro residues" evidence="12">
    <location>
        <begin position="810"/>
        <end position="820"/>
    </location>
</feature>
<evidence type="ECO:0000256" key="8">
    <source>
        <dbReference type="ARBA" id="ARBA00022777"/>
    </source>
</evidence>
<keyword evidence="9" id="KW-0067">ATP-binding</keyword>
<feature type="compositionally biased region" description="Low complexity" evidence="12">
    <location>
        <begin position="917"/>
        <end position="935"/>
    </location>
</feature>
<keyword evidence="8 16" id="KW-0418">Kinase</keyword>
<reference evidence="16 17" key="1">
    <citation type="submission" date="2017-07" db="EMBL/GenBank/DDBJ databases">
        <title>Amycolatopsis antarcticus sp. nov., isolated from the surface of an Antarcticus brown macroalga.</title>
        <authorList>
            <person name="Wang J."/>
            <person name="Leiva S."/>
            <person name="Huang J."/>
            <person name="Huang Y."/>
        </authorList>
    </citation>
    <scope>NUCLEOTIDE SEQUENCE [LARGE SCALE GENOMIC DNA]</scope>
    <source>
        <strain evidence="16 17">AU-G6</strain>
    </source>
</reference>
<keyword evidence="11" id="KW-0902">Two-component regulatory system</keyword>
<comment type="catalytic activity">
    <reaction evidence="1">
        <text>ATP + protein L-histidine = ADP + protein N-phospho-L-histidine.</text>
        <dbReference type="EC" id="2.7.13.3"/>
    </reaction>
</comment>
<evidence type="ECO:0000256" key="6">
    <source>
        <dbReference type="ARBA" id="ARBA00022692"/>
    </source>
</evidence>
<evidence type="ECO:0000313" key="16">
    <source>
        <dbReference type="EMBL" id="OZM70640.1"/>
    </source>
</evidence>
<accession>A0A263CWW3</accession>
<feature type="compositionally biased region" description="Low complexity" evidence="12">
    <location>
        <begin position="10"/>
        <end position="47"/>
    </location>
</feature>
<evidence type="ECO:0000256" key="5">
    <source>
        <dbReference type="ARBA" id="ARBA00022679"/>
    </source>
</evidence>
<dbReference type="GO" id="GO:0000160">
    <property type="term" value="P:phosphorelay signal transduction system"/>
    <property type="evidence" value="ECO:0007669"/>
    <property type="project" value="UniProtKB-KW"/>
</dbReference>
<dbReference type="AlphaFoldDB" id="A0A263CWW3"/>
<dbReference type="GO" id="GO:0016020">
    <property type="term" value="C:membrane"/>
    <property type="evidence" value="ECO:0007669"/>
    <property type="project" value="UniProtKB-SubCell"/>
</dbReference>
<name>A0A263CWW3_9PSEU</name>
<evidence type="ECO:0000259" key="14">
    <source>
        <dbReference type="SMART" id="SM00304"/>
    </source>
</evidence>
<feature type="compositionally biased region" description="Low complexity" evidence="12">
    <location>
        <begin position="1048"/>
        <end position="1060"/>
    </location>
</feature>
<proteinExistence type="predicted"/>
<feature type="compositionally biased region" description="Basic and acidic residues" evidence="12">
    <location>
        <begin position="956"/>
        <end position="971"/>
    </location>
</feature>
<organism evidence="16 17">
    <name type="scientific">Amycolatopsis antarctica</name>
    <dbReference type="NCBI Taxonomy" id="1854586"/>
    <lineage>
        <taxon>Bacteria</taxon>
        <taxon>Bacillati</taxon>
        <taxon>Actinomycetota</taxon>
        <taxon>Actinomycetes</taxon>
        <taxon>Pseudonocardiales</taxon>
        <taxon>Pseudonocardiaceae</taxon>
        <taxon>Amycolatopsis</taxon>
    </lineage>
</organism>
<dbReference type="PANTHER" id="PTHR44936:SF9">
    <property type="entry name" value="SENSOR PROTEIN CREC"/>
    <property type="match status" value="1"/>
</dbReference>